<keyword evidence="2" id="KW-1185">Reference proteome</keyword>
<name>A0ACD3SSJ4_9BURK</name>
<organism evidence="1 2">
    <name type="scientific">Imbroritus primus</name>
    <dbReference type="NCBI Taxonomy" id="3058603"/>
    <lineage>
        <taxon>Bacteria</taxon>
        <taxon>Pseudomonadati</taxon>
        <taxon>Pseudomonadota</taxon>
        <taxon>Betaproteobacteria</taxon>
        <taxon>Burkholderiales</taxon>
        <taxon>Burkholderiaceae</taxon>
        <taxon>Imbroritus</taxon>
    </lineage>
</organism>
<gene>
    <name evidence="1" type="ORF">MW7_003095</name>
</gene>
<protein>
    <submittedName>
        <fullName evidence="1">IclR family transcriptional regulator</fullName>
    </submittedName>
</protein>
<reference evidence="1" key="1">
    <citation type="submission" date="2019-05" db="EMBL/GenBank/DDBJ databases">
        <title>Revised genome assembly of Burkholderiaceae (previously Ralstonia) sp. PBA.</title>
        <authorList>
            <person name="Gan H.M."/>
        </authorList>
    </citation>
    <scope>NUCLEOTIDE SEQUENCE</scope>
    <source>
        <strain evidence="1">PBA</strain>
    </source>
</reference>
<comment type="caution">
    <text evidence="1">The sequence shown here is derived from an EMBL/GenBank/DDBJ whole genome shotgun (WGS) entry which is preliminary data.</text>
</comment>
<evidence type="ECO:0000313" key="2">
    <source>
        <dbReference type="Proteomes" id="UP000004277"/>
    </source>
</evidence>
<accession>A0ACD3SSJ4</accession>
<dbReference type="EMBL" id="AKCV02000011">
    <property type="protein sequence ID" value="TMS59180.1"/>
    <property type="molecule type" value="Genomic_DNA"/>
</dbReference>
<sequence>MRGKTTGVARPTTDATLSATSNTRSNAAEDRHFVTALARGLDVLSCFRDASKLLGNQEIAERCHLPKSTVSRLTYTLTRLGYLDLIKDVGKYRLGTASAALGASALSKFDARLVAAPLMRELADFSRASISLGVRERLNIVYIENARGDSTFTLNVDAGWRVPIATTSIGRAYLAACSYSERAFLMDSIREENEATWPNLRQQIEASIAQYNDIGCCCSFGDWHPEVNAIAVAFNRGQDQPPMALNCGGPKFSLKPEFLLEEVRPRMIAVAKQIERSVQAASY</sequence>
<evidence type="ECO:0000313" key="1">
    <source>
        <dbReference type="EMBL" id="TMS59180.1"/>
    </source>
</evidence>
<dbReference type="Proteomes" id="UP000004277">
    <property type="component" value="Unassembled WGS sequence"/>
</dbReference>
<proteinExistence type="predicted"/>